<dbReference type="RefSeq" id="WP_078694857.1">
    <property type="nucleotide sequence ID" value="NZ_FUWX01000030.1"/>
</dbReference>
<organism evidence="1 2">
    <name type="scientific">Cetobacterium ceti</name>
    <dbReference type="NCBI Taxonomy" id="180163"/>
    <lineage>
        <taxon>Bacteria</taxon>
        <taxon>Fusobacteriati</taxon>
        <taxon>Fusobacteriota</taxon>
        <taxon>Fusobacteriia</taxon>
        <taxon>Fusobacteriales</taxon>
        <taxon>Fusobacteriaceae</taxon>
        <taxon>Cetobacterium</taxon>
    </lineage>
</organism>
<evidence type="ECO:0000313" key="2">
    <source>
        <dbReference type="Proteomes" id="UP000191153"/>
    </source>
</evidence>
<dbReference type="AlphaFoldDB" id="A0A1T4QTW2"/>
<evidence type="ECO:0000313" key="1">
    <source>
        <dbReference type="EMBL" id="SKA06718.1"/>
    </source>
</evidence>
<dbReference type="STRING" id="180163.SAMN02745174_02434"/>
<keyword evidence="2" id="KW-1185">Reference proteome</keyword>
<gene>
    <name evidence="1" type="ORF">SAMN02745174_02434</name>
</gene>
<sequence>MLLGRTSPAFYIDCDNEISDYISNPFENPSFALAMFKRVEATKAIKISIFEGTGDKRKELTNHLLAPLCENLNKNLTWGEFISYVLNWSLGTDNGCLIRKVKGLSWTRPDIIVYNPSNFTVGCGIEGIRKITILNPSMTFEGEELKNFIWVKSPNFKDLIANLNPGMTKRGFSLQNAMGTVGAYIKSVWLWNWRISKNSGRATGIITAEQIRKENIEEIKDTISSQVTGHSNGGIMVLGGNAKYLDTSKNPTDADWLNGERIAHERICLSLGVPSELCGGGESTYNNRKQARAELYTDTIIPWAQDLVRMLNNLLKEELKGAYFDIKTSNIEALKKDKSAELKALESIKDRLTVNEYRKMVSLITGMELKDVENGNEIIIGNETLKTVSEPIGGEGGENEDDI</sequence>
<dbReference type="EMBL" id="FUWX01000030">
    <property type="protein sequence ID" value="SKA06718.1"/>
    <property type="molecule type" value="Genomic_DNA"/>
</dbReference>
<reference evidence="1 2" key="1">
    <citation type="submission" date="2017-02" db="EMBL/GenBank/DDBJ databases">
        <authorList>
            <person name="Peterson S.W."/>
        </authorList>
    </citation>
    <scope>NUCLEOTIDE SEQUENCE [LARGE SCALE GENOMIC DNA]</scope>
    <source>
        <strain evidence="1 2">ATCC 700028</strain>
    </source>
</reference>
<dbReference type="InterPro" id="IPR006944">
    <property type="entry name" value="Phage/GTA_portal"/>
</dbReference>
<proteinExistence type="predicted"/>
<name>A0A1T4QTW2_9FUSO</name>
<protein>
    <submittedName>
        <fullName evidence="1">Phage portal protein, HK97 family</fullName>
    </submittedName>
</protein>
<accession>A0A1T4QTW2</accession>
<dbReference type="Pfam" id="PF04860">
    <property type="entry name" value="Phage_portal"/>
    <property type="match status" value="1"/>
</dbReference>
<dbReference type="OrthoDB" id="9765386at2"/>
<dbReference type="Proteomes" id="UP000191153">
    <property type="component" value="Unassembled WGS sequence"/>
</dbReference>